<dbReference type="PANTHER" id="PTHR15615">
    <property type="match status" value="1"/>
</dbReference>
<evidence type="ECO:0000313" key="2">
    <source>
        <dbReference type="Proteomes" id="UP000324585"/>
    </source>
</evidence>
<dbReference type="InterPro" id="IPR013922">
    <property type="entry name" value="Cyclin_PHO80-like"/>
</dbReference>
<dbReference type="SUPFAM" id="SSF47954">
    <property type="entry name" value="Cyclin-like"/>
    <property type="match status" value="1"/>
</dbReference>
<dbReference type="OrthoDB" id="337735at2759"/>
<dbReference type="PANTHER" id="PTHR15615:SF108">
    <property type="entry name" value="PROTEIN CNPPD1"/>
    <property type="match status" value="1"/>
</dbReference>
<dbReference type="AlphaFoldDB" id="A0A5J4Z281"/>
<sequence>MDGKDVLVNSEAVLLPTLSAYLRKKLVREAPSAQRTAFHALRPPPISVEDYLKRILKYNATCSQANFVAAVVYMERSGVPITVYTVHRLLISAVLISNKFYEDRFYNNKFFAKMGGLLLEELNFLEREMLELLKYNLLISEQQFEFQQAEIMATILCSDAPDAADGRRALLEAGVDVVELVRLRNRLHTCIEGEQADLGAMLVQCAQ</sequence>
<gene>
    <name evidence="1" type="ORF">FVE85_1129</name>
</gene>
<organism evidence="1 2">
    <name type="scientific">Porphyridium purpureum</name>
    <name type="common">Red alga</name>
    <name type="synonym">Porphyridium cruentum</name>
    <dbReference type="NCBI Taxonomy" id="35688"/>
    <lineage>
        <taxon>Eukaryota</taxon>
        <taxon>Rhodophyta</taxon>
        <taxon>Bangiophyceae</taxon>
        <taxon>Porphyridiales</taxon>
        <taxon>Porphyridiaceae</taxon>
        <taxon>Porphyridium</taxon>
    </lineage>
</organism>
<dbReference type="InterPro" id="IPR036915">
    <property type="entry name" value="Cyclin-like_sf"/>
</dbReference>
<dbReference type="GO" id="GO:0019901">
    <property type="term" value="F:protein kinase binding"/>
    <property type="evidence" value="ECO:0007669"/>
    <property type="project" value="InterPro"/>
</dbReference>
<name>A0A5J4Z281_PORPP</name>
<comment type="caution">
    <text evidence="1">The sequence shown here is derived from an EMBL/GenBank/DDBJ whole genome shotgun (WGS) entry which is preliminary data.</text>
</comment>
<accession>A0A5J4Z281</accession>
<proteinExistence type="predicted"/>
<evidence type="ECO:0000313" key="1">
    <source>
        <dbReference type="EMBL" id="KAA8497400.1"/>
    </source>
</evidence>
<dbReference type="EMBL" id="VRMN01000002">
    <property type="protein sequence ID" value="KAA8497400.1"/>
    <property type="molecule type" value="Genomic_DNA"/>
</dbReference>
<dbReference type="Proteomes" id="UP000324585">
    <property type="component" value="Unassembled WGS sequence"/>
</dbReference>
<keyword evidence="2" id="KW-1185">Reference proteome</keyword>
<protein>
    <submittedName>
        <fullName evidence="1">Cyclin-U4-1</fullName>
    </submittedName>
</protein>
<dbReference type="Gene3D" id="1.10.472.10">
    <property type="entry name" value="Cyclin-like"/>
    <property type="match status" value="1"/>
</dbReference>
<dbReference type="Pfam" id="PF08613">
    <property type="entry name" value="Cyclin"/>
    <property type="match status" value="1"/>
</dbReference>
<reference evidence="2" key="1">
    <citation type="journal article" date="2019" name="Nat. Commun.">
        <title>Expansion of phycobilisome linker gene families in mesophilic red algae.</title>
        <authorList>
            <person name="Lee J."/>
            <person name="Kim D."/>
            <person name="Bhattacharya D."/>
            <person name="Yoon H.S."/>
        </authorList>
    </citation>
    <scope>NUCLEOTIDE SEQUENCE [LARGE SCALE GENOMIC DNA]</scope>
    <source>
        <strain evidence="2">CCMP 1328</strain>
    </source>
</reference>